<evidence type="ECO:0000256" key="12">
    <source>
        <dbReference type="SAM" id="MobiDB-lite"/>
    </source>
</evidence>
<dbReference type="GO" id="GO:0003690">
    <property type="term" value="F:double-stranded DNA binding"/>
    <property type="evidence" value="ECO:0007669"/>
    <property type="project" value="EnsemblFungi"/>
</dbReference>
<keyword evidence="7 11" id="KW-0175">Coiled coil</keyword>
<dbReference type="InterPro" id="IPR010935">
    <property type="entry name" value="SMC_hinge"/>
</dbReference>
<dbReference type="VEuPathDB" id="FungiDB:CTRG_00730"/>
<feature type="coiled-coil region" evidence="11">
    <location>
        <begin position="419"/>
        <end position="453"/>
    </location>
</feature>
<dbReference type="Pfam" id="PF06470">
    <property type="entry name" value="SMC_hinge"/>
    <property type="match status" value="1"/>
</dbReference>
<feature type="coiled-coil region" evidence="11">
    <location>
        <begin position="354"/>
        <end position="381"/>
    </location>
</feature>
<feature type="coiled-coil region" evidence="11">
    <location>
        <begin position="1039"/>
        <end position="1066"/>
    </location>
</feature>
<evidence type="ECO:0000256" key="7">
    <source>
        <dbReference type="ARBA" id="ARBA00023054"/>
    </source>
</evidence>
<keyword evidence="8 10" id="KW-0539">Nucleus</keyword>
<organism evidence="14 15">
    <name type="scientific">Candida tropicalis (strain ATCC MYA-3404 / T1)</name>
    <name type="common">Yeast</name>
    <dbReference type="NCBI Taxonomy" id="294747"/>
    <lineage>
        <taxon>Eukaryota</taxon>
        <taxon>Fungi</taxon>
        <taxon>Dikarya</taxon>
        <taxon>Ascomycota</taxon>
        <taxon>Saccharomycotina</taxon>
        <taxon>Pichiomycetes</taxon>
        <taxon>Debaryomycetaceae</taxon>
        <taxon>Candida/Lodderomyces clade</taxon>
        <taxon>Candida</taxon>
    </lineage>
</organism>
<dbReference type="InterPro" id="IPR027417">
    <property type="entry name" value="P-loop_NTPase"/>
</dbReference>
<dbReference type="GO" id="GO:0005524">
    <property type="term" value="F:ATP binding"/>
    <property type="evidence" value="ECO:0007669"/>
    <property type="project" value="InterPro"/>
</dbReference>
<dbReference type="OrthoDB" id="5575062at2759"/>
<evidence type="ECO:0000313" key="14">
    <source>
        <dbReference type="EMBL" id="EER35991.1"/>
    </source>
</evidence>
<dbReference type="Gene3D" id="1.10.287.1490">
    <property type="match status" value="1"/>
</dbReference>
<comment type="subcellular location">
    <subcellularLocation>
        <location evidence="2">Chromosome</location>
    </subcellularLocation>
    <subcellularLocation>
        <location evidence="1 10">Nucleus</location>
    </subcellularLocation>
</comment>
<dbReference type="Pfam" id="PF02463">
    <property type="entry name" value="SMC_N"/>
    <property type="match status" value="1"/>
</dbReference>
<dbReference type="CDD" id="cd03275">
    <property type="entry name" value="ABC_SMC1_euk"/>
    <property type="match status" value="2"/>
</dbReference>
<dbReference type="InterPro" id="IPR024704">
    <property type="entry name" value="SMC"/>
</dbReference>
<evidence type="ECO:0000256" key="11">
    <source>
        <dbReference type="SAM" id="Coils"/>
    </source>
</evidence>
<feature type="coiled-coil region" evidence="11">
    <location>
        <begin position="263"/>
        <end position="325"/>
    </location>
</feature>
<accession>C5M3U1</accession>
<feature type="domain" description="SMC hinge" evidence="13">
    <location>
        <begin position="541"/>
        <end position="659"/>
    </location>
</feature>
<gene>
    <name evidence="14" type="ORF">CTRG_00730</name>
</gene>
<dbReference type="STRING" id="294747.C5M3U1"/>
<dbReference type="Gene3D" id="3.30.70.1620">
    <property type="match status" value="1"/>
</dbReference>
<dbReference type="KEGG" id="ctp:CTRG_00730"/>
<dbReference type="GO" id="GO:0005634">
    <property type="term" value="C:nucleus"/>
    <property type="evidence" value="ECO:0007669"/>
    <property type="project" value="UniProtKB-SubCell"/>
</dbReference>
<comment type="similarity">
    <text evidence="3">Belongs to the SMC family. SMC1 subfamily.</text>
</comment>
<evidence type="ECO:0000313" key="15">
    <source>
        <dbReference type="Proteomes" id="UP000002037"/>
    </source>
</evidence>
<dbReference type="Gene3D" id="3.40.50.300">
    <property type="entry name" value="P-loop containing nucleotide triphosphate hydrolases"/>
    <property type="match status" value="2"/>
</dbReference>
<evidence type="ECO:0000256" key="2">
    <source>
        <dbReference type="ARBA" id="ARBA00004286"/>
    </source>
</evidence>
<dbReference type="InterPro" id="IPR036277">
    <property type="entry name" value="SMC_hinge_sf"/>
</dbReference>
<dbReference type="RefSeq" id="XP_002545949.1">
    <property type="nucleotide sequence ID" value="XM_002545903.1"/>
</dbReference>
<dbReference type="GO" id="GO:0042802">
    <property type="term" value="F:identical protein binding"/>
    <property type="evidence" value="ECO:0007669"/>
    <property type="project" value="EnsemblFungi"/>
</dbReference>
<protein>
    <recommendedName>
        <fullName evidence="10">Structural maintenance of chromosomes protein</fullName>
    </recommendedName>
</protein>
<evidence type="ECO:0000256" key="1">
    <source>
        <dbReference type="ARBA" id="ARBA00004123"/>
    </source>
</evidence>
<sequence>MGRLIGLELYNFKSYKGKSVIGFGSSYFTSIIGPNGAGKSNMMDAISFVLGVNSYHLRSHNLKDLIYRGRKSTPTPEGEKDDDEEEEQGEDNTTINTSEQDPTSAYVLATYEKDDGEILKLKRTITTTGNSDYRINDISVTQLNFTMVLKQENILIKARNFLVFQGDVEAIASQNPKALTKLIENISGSTEYIAEYEKLKEEKEKAHEVTISVFSRKRTLNSESKQYKEQMVEQQQFEEKIILKNDIVKKINLYKLFHNEKKHNQLVKEIKAKEEELKSVKKSLSNKEKTYKSLMADYSSSVLSLKEHQQEVENAQTKIDSTKRDLIPIEANKRSVSKKIRTYKEKVADLGKDIIRQRKQVNSVEKQLKDAQKLFTDFQNKISASVASTTSISPEGQKEYEELRSKFLAGSGSELEEQVSLLLNDKDSLKATKSNLENQRSNAENRIAELESIISTDLKANLHDVITEITDVLDKKSQKVDARNDLIKQKDRFNQEELKLNTKLRDVLVKLDELSSQQRESNKQKKLRENVATLKRLFPQGAIKGLVYELVRPTQQKYEPALATLLGGNFDSIIVETSAIAYRCIEVLKERRAGTATFIPLDSIEPDPINLNYLRSVHSSALPGVDIVDYQDKSLEPAVNYIIGNTLVVDTIDTARRLKWQSNVRFDNKIVTLQGSVIHKSGLMTGGQQQNKSNVSLSWDKQEFARLNEVKDELSEEVFKLQEKKPKDLEINLIAEEINALDDRLPVLRNQQSNIERIIKDRQTEIEFQTGLFKGFEKSIQDKVNETKKVDGKIDKVNDEIKNIKSEIFGEFCERYGFVNGIEDYENLHGSTLRIRAKERAQYSKAISVLENKLEFERARCKETEERERGVNDMIGNLEEEESELSRQKKVLENKLDIAEAEFEVLKSEIVQFENQMQNKLKTSKSVETDLNDTKSELSSFTKEITQMEENLLKVDSERANVLRNCKIQNINLPLNDGDLDSISVGEDSESSIKEVYKIELDYDLLDEKYKEAFNHRLEGELEVSLQDTISELEKLTPNAKAVERLHEVENKLRSYDKDYNTARQRERQISEKFKKVQDNRYNKFMGAFNHISGCIDSIYKELTKSTMSPLGGSAYLTLEDEDTPYEFGIKYHAMPPMKRFRDMELLSGGEKTMAALALLFAIHSYQPSPFFVLDEIDAALDNANVGRIGNYIKKYAGPNFQFIVISLKNSLFEKSDALVGIYREQRENSSKTVTLDLREYSDEEVPLNGVDN</sequence>
<feature type="compositionally biased region" description="Acidic residues" evidence="12">
    <location>
        <begin position="79"/>
        <end position="90"/>
    </location>
</feature>
<dbReference type="PANTHER" id="PTHR18937">
    <property type="entry name" value="STRUCTURAL MAINTENANCE OF CHROMOSOMES SMC FAMILY MEMBER"/>
    <property type="match status" value="1"/>
</dbReference>
<keyword evidence="4" id="KW-0158">Chromosome</keyword>
<reference evidence="14 15" key="1">
    <citation type="journal article" date="2009" name="Nature">
        <title>Evolution of pathogenicity and sexual reproduction in eight Candida genomes.</title>
        <authorList>
            <person name="Butler G."/>
            <person name="Rasmussen M.D."/>
            <person name="Lin M.F."/>
            <person name="Santos M.A."/>
            <person name="Sakthikumar S."/>
            <person name="Munro C.A."/>
            <person name="Rheinbay E."/>
            <person name="Grabherr M."/>
            <person name="Forche A."/>
            <person name="Reedy J.L."/>
            <person name="Agrafioti I."/>
            <person name="Arnaud M.B."/>
            <person name="Bates S."/>
            <person name="Brown A.J."/>
            <person name="Brunke S."/>
            <person name="Costanzo M.C."/>
            <person name="Fitzpatrick D.A."/>
            <person name="de Groot P.W."/>
            <person name="Harris D."/>
            <person name="Hoyer L.L."/>
            <person name="Hube B."/>
            <person name="Klis F.M."/>
            <person name="Kodira C."/>
            <person name="Lennard N."/>
            <person name="Logue M.E."/>
            <person name="Martin R."/>
            <person name="Neiman A.M."/>
            <person name="Nikolaou E."/>
            <person name="Quail M.A."/>
            <person name="Quinn J."/>
            <person name="Santos M.C."/>
            <person name="Schmitzberger F.F."/>
            <person name="Sherlock G."/>
            <person name="Shah P."/>
            <person name="Silverstein K.A."/>
            <person name="Skrzypek M.S."/>
            <person name="Soll D."/>
            <person name="Staggs R."/>
            <person name="Stansfield I."/>
            <person name="Stumpf M.P."/>
            <person name="Sudbery P.E."/>
            <person name="Srikantha T."/>
            <person name="Zeng Q."/>
            <person name="Berman J."/>
            <person name="Berriman M."/>
            <person name="Heitman J."/>
            <person name="Gow N.A."/>
            <person name="Lorenz M.C."/>
            <person name="Birren B.W."/>
            <person name="Kellis M."/>
            <person name="Cuomo C.A."/>
        </authorList>
    </citation>
    <scope>NUCLEOTIDE SEQUENCE [LARGE SCALE GENOMIC DNA]</scope>
    <source>
        <strain evidence="15">ATCC MYA-3404 / T1</strain>
    </source>
</reference>
<dbReference type="HOGENOM" id="CLU_001042_0_1_1"/>
<evidence type="ECO:0000259" key="13">
    <source>
        <dbReference type="SMART" id="SM00968"/>
    </source>
</evidence>
<dbReference type="AlphaFoldDB" id="C5M3U1"/>
<keyword evidence="9" id="KW-0131">Cell cycle</keyword>
<evidence type="ECO:0000256" key="3">
    <source>
        <dbReference type="ARBA" id="ARBA00005597"/>
    </source>
</evidence>
<dbReference type="GO" id="GO:0051301">
    <property type="term" value="P:cell division"/>
    <property type="evidence" value="ECO:0007669"/>
    <property type="project" value="UniProtKB-KW"/>
</dbReference>
<evidence type="ECO:0000256" key="6">
    <source>
        <dbReference type="ARBA" id="ARBA00022776"/>
    </source>
</evidence>
<dbReference type="InterPro" id="IPR003395">
    <property type="entry name" value="RecF/RecN/SMC_N"/>
</dbReference>
<dbReference type="eggNOG" id="KOG0018">
    <property type="taxonomic scope" value="Eukaryota"/>
</dbReference>
<dbReference type="SUPFAM" id="SSF75553">
    <property type="entry name" value="Smc hinge domain"/>
    <property type="match status" value="1"/>
</dbReference>
<dbReference type="GO" id="GO:0016887">
    <property type="term" value="F:ATP hydrolysis activity"/>
    <property type="evidence" value="ECO:0007669"/>
    <property type="project" value="InterPro"/>
</dbReference>
<dbReference type="SMART" id="SM00968">
    <property type="entry name" value="SMC_hinge"/>
    <property type="match status" value="1"/>
</dbReference>
<feature type="region of interest" description="Disordered" evidence="12">
    <location>
        <begin position="68"/>
        <end position="101"/>
    </location>
</feature>
<evidence type="ECO:0000256" key="10">
    <source>
        <dbReference type="PIRNR" id="PIRNR005719"/>
    </source>
</evidence>
<proteinExistence type="inferred from homology"/>
<dbReference type="SUPFAM" id="SSF52540">
    <property type="entry name" value="P-loop containing nucleoside triphosphate hydrolases"/>
    <property type="match status" value="1"/>
</dbReference>
<dbReference type="Proteomes" id="UP000002037">
    <property type="component" value="Unassembled WGS sequence"/>
</dbReference>
<dbReference type="PANTHER" id="PTHR18937:SF12">
    <property type="entry name" value="STRUCTURAL MAINTENANCE OF CHROMOSOMES PROTEIN"/>
    <property type="match status" value="1"/>
</dbReference>
<dbReference type="InterPro" id="IPR028468">
    <property type="entry name" value="Smc1_ABC"/>
</dbReference>
<evidence type="ECO:0000256" key="5">
    <source>
        <dbReference type="ARBA" id="ARBA00022618"/>
    </source>
</evidence>
<keyword evidence="6" id="KW-0498">Mitosis</keyword>
<keyword evidence="5" id="KW-0132">Cell division</keyword>
<dbReference type="GO" id="GO:0007064">
    <property type="term" value="P:mitotic sister chromatid cohesion"/>
    <property type="evidence" value="ECO:0007669"/>
    <property type="project" value="EnsemblFungi"/>
</dbReference>
<dbReference type="GO" id="GO:0006302">
    <property type="term" value="P:double-strand break repair"/>
    <property type="evidence" value="ECO:0007669"/>
    <property type="project" value="EnsemblFungi"/>
</dbReference>
<dbReference type="PIRSF" id="PIRSF005719">
    <property type="entry name" value="SMC"/>
    <property type="match status" value="1"/>
</dbReference>
<dbReference type="GeneID" id="8298248"/>
<evidence type="ECO:0000256" key="8">
    <source>
        <dbReference type="ARBA" id="ARBA00023242"/>
    </source>
</evidence>
<dbReference type="GO" id="GO:0003680">
    <property type="term" value="F:minor groove of adenine-thymine-rich DNA binding"/>
    <property type="evidence" value="ECO:0007669"/>
    <property type="project" value="EnsemblFungi"/>
</dbReference>
<feature type="coiled-coil region" evidence="11">
    <location>
        <begin position="840"/>
        <end position="951"/>
    </location>
</feature>
<dbReference type="Gene3D" id="1.20.1060.20">
    <property type="match status" value="1"/>
</dbReference>
<feature type="compositionally biased region" description="Polar residues" evidence="12">
    <location>
        <begin position="92"/>
        <end position="101"/>
    </location>
</feature>
<dbReference type="GO" id="GO:0000070">
    <property type="term" value="P:mitotic sister chromatid segregation"/>
    <property type="evidence" value="ECO:0007669"/>
    <property type="project" value="EnsemblFungi"/>
</dbReference>
<keyword evidence="15" id="KW-1185">Reference proteome</keyword>
<dbReference type="GO" id="GO:0030892">
    <property type="term" value="C:mitotic cohesin complex"/>
    <property type="evidence" value="ECO:0007669"/>
    <property type="project" value="EnsemblFungi"/>
</dbReference>
<evidence type="ECO:0000256" key="4">
    <source>
        <dbReference type="ARBA" id="ARBA00022454"/>
    </source>
</evidence>
<dbReference type="EMBL" id="GG692395">
    <property type="protein sequence ID" value="EER35991.1"/>
    <property type="molecule type" value="Genomic_DNA"/>
</dbReference>
<name>C5M3U1_CANTT</name>
<evidence type="ECO:0000256" key="9">
    <source>
        <dbReference type="ARBA" id="ARBA00023306"/>
    </source>
</evidence>